<sequence>MPTITINCPPLPAPRRRAAALRITRWLGDHGVRTAHAVVRFEETAENTVFSGGMPLEALPHRGTGLRHASVICCVGVDREEGFRAGLAHCVADALGVDDDTSFFYLEFRPTPRTDVVLGAGGRLRRADGAELPRPV</sequence>
<dbReference type="RefSeq" id="WP_323449031.1">
    <property type="nucleotide sequence ID" value="NZ_BSBI01000009.1"/>
</dbReference>
<dbReference type="Proteomes" id="UP001291653">
    <property type="component" value="Unassembled WGS sequence"/>
</dbReference>
<evidence type="ECO:0000313" key="2">
    <source>
        <dbReference type="Proteomes" id="UP001291653"/>
    </source>
</evidence>
<comment type="caution">
    <text evidence="1">The sequence shown here is derived from an EMBL/GenBank/DDBJ whole genome shotgun (WGS) entry which is preliminary data.</text>
</comment>
<proteinExistence type="predicted"/>
<evidence type="ECO:0000313" key="1">
    <source>
        <dbReference type="EMBL" id="GLF97027.1"/>
    </source>
</evidence>
<protein>
    <submittedName>
        <fullName evidence="1">Tautomerase family protein</fullName>
    </submittedName>
</protein>
<keyword evidence="2" id="KW-1185">Reference proteome</keyword>
<dbReference type="EMBL" id="BSBI01000009">
    <property type="protein sequence ID" value="GLF97027.1"/>
    <property type="molecule type" value="Genomic_DNA"/>
</dbReference>
<organism evidence="1 2">
    <name type="scientific">Streptomyces yaizuensis</name>
    <dbReference type="NCBI Taxonomy" id="2989713"/>
    <lineage>
        <taxon>Bacteria</taxon>
        <taxon>Bacillati</taxon>
        <taxon>Actinomycetota</taxon>
        <taxon>Actinomycetes</taxon>
        <taxon>Kitasatosporales</taxon>
        <taxon>Streptomycetaceae</taxon>
        <taxon>Streptomyces</taxon>
    </lineage>
</organism>
<name>A0ABQ5P3D8_9ACTN</name>
<accession>A0ABQ5P3D8</accession>
<gene>
    <name evidence="1" type="ORF">SYYSPA8_22040</name>
</gene>
<reference evidence="1 2" key="1">
    <citation type="submission" date="2022-10" db="EMBL/GenBank/DDBJ databases">
        <title>Draft genome sequence of Streptomyces sp. YSPA8.</title>
        <authorList>
            <person name="Moriuchi R."/>
            <person name="Dohra H."/>
            <person name="Yamamura H."/>
            <person name="Kodani S."/>
        </authorList>
    </citation>
    <scope>NUCLEOTIDE SEQUENCE [LARGE SCALE GENOMIC DNA]</scope>
    <source>
        <strain evidence="1 2">YSPA8</strain>
    </source>
</reference>